<dbReference type="PANTHER" id="PTHR16088">
    <property type="entry name" value="YY1 ASSOCIATED PROTEIN-RELATED"/>
    <property type="match status" value="1"/>
</dbReference>
<dbReference type="Proteomes" id="UP000230750">
    <property type="component" value="Unassembled WGS sequence"/>
</dbReference>
<feature type="compositionally biased region" description="Polar residues" evidence="7">
    <location>
        <begin position="1742"/>
        <end position="1758"/>
    </location>
</feature>
<dbReference type="GO" id="GO:0006355">
    <property type="term" value="P:regulation of DNA-templated transcription"/>
    <property type="evidence" value="ECO:0007669"/>
    <property type="project" value="InterPro"/>
</dbReference>
<dbReference type="Gene3D" id="1.20.1160.11">
    <property type="entry name" value="Paired amphipathic helix"/>
    <property type="match status" value="1"/>
</dbReference>
<feature type="compositionally biased region" description="Basic and acidic residues" evidence="7">
    <location>
        <begin position="16"/>
        <end position="26"/>
    </location>
</feature>
<evidence type="ECO:0000256" key="1">
    <source>
        <dbReference type="ARBA" id="ARBA00004123"/>
    </source>
</evidence>
<dbReference type="InterPro" id="IPR036600">
    <property type="entry name" value="PAH_sf"/>
</dbReference>
<accession>A0A2G8LMW9</accession>
<feature type="compositionally biased region" description="Acidic residues" evidence="7">
    <location>
        <begin position="1536"/>
        <end position="1572"/>
    </location>
</feature>
<gene>
    <name evidence="8" type="ORF">BSL78_01424</name>
</gene>
<dbReference type="EMBL" id="MRZV01000028">
    <property type="protein sequence ID" value="PIK61606.1"/>
    <property type="molecule type" value="Genomic_DNA"/>
</dbReference>
<evidence type="ECO:0000256" key="6">
    <source>
        <dbReference type="SAM" id="Coils"/>
    </source>
</evidence>
<comment type="subcellular location">
    <subcellularLocation>
        <location evidence="1 5">Nucleus</location>
    </subcellularLocation>
</comment>
<feature type="compositionally biased region" description="Polar residues" evidence="7">
    <location>
        <begin position="27"/>
        <end position="43"/>
    </location>
</feature>
<feature type="compositionally biased region" description="Acidic residues" evidence="7">
    <location>
        <begin position="254"/>
        <end position="265"/>
    </location>
</feature>
<dbReference type="PROSITE" id="PS51477">
    <property type="entry name" value="PAH"/>
    <property type="match status" value="1"/>
</dbReference>
<proteinExistence type="predicted"/>
<evidence type="ECO:0000256" key="2">
    <source>
        <dbReference type="ARBA" id="ARBA00023015"/>
    </source>
</evidence>
<evidence type="ECO:0000256" key="4">
    <source>
        <dbReference type="ARBA" id="ARBA00023242"/>
    </source>
</evidence>
<feature type="region of interest" description="Disordered" evidence="7">
    <location>
        <begin position="1049"/>
        <end position="1068"/>
    </location>
</feature>
<name>A0A2G8LMW9_STIJA</name>
<feature type="region of interest" description="Disordered" evidence="7">
    <location>
        <begin position="904"/>
        <end position="923"/>
    </location>
</feature>
<dbReference type="SUPFAM" id="SSF47762">
    <property type="entry name" value="PAH2 domain"/>
    <property type="match status" value="2"/>
</dbReference>
<feature type="compositionally biased region" description="Polar residues" evidence="7">
    <location>
        <begin position="1816"/>
        <end position="1831"/>
    </location>
</feature>
<keyword evidence="6" id="KW-0175">Coiled coil</keyword>
<feature type="compositionally biased region" description="Basic residues" evidence="7">
    <location>
        <begin position="110"/>
        <end position="125"/>
    </location>
</feature>
<feature type="region of interest" description="Disordered" evidence="7">
    <location>
        <begin position="1"/>
        <end position="143"/>
    </location>
</feature>
<feature type="region of interest" description="Disordered" evidence="7">
    <location>
        <begin position="234"/>
        <end position="321"/>
    </location>
</feature>
<dbReference type="GO" id="GO:0005634">
    <property type="term" value="C:nucleus"/>
    <property type="evidence" value="ECO:0007669"/>
    <property type="project" value="UniProtKB-SubCell"/>
</dbReference>
<dbReference type="STRING" id="307972.A0A2G8LMW9"/>
<feature type="compositionally biased region" description="Acidic residues" evidence="7">
    <location>
        <begin position="1147"/>
        <end position="1159"/>
    </location>
</feature>
<feature type="region of interest" description="Disordered" evidence="7">
    <location>
        <begin position="1083"/>
        <end position="1108"/>
    </location>
</feature>
<evidence type="ECO:0000256" key="7">
    <source>
        <dbReference type="SAM" id="MobiDB-lite"/>
    </source>
</evidence>
<dbReference type="InterPro" id="IPR003822">
    <property type="entry name" value="PAH"/>
</dbReference>
<reference evidence="8 9" key="1">
    <citation type="journal article" date="2017" name="PLoS Biol.">
        <title>The sea cucumber genome provides insights into morphological evolution and visceral regeneration.</title>
        <authorList>
            <person name="Zhang X."/>
            <person name="Sun L."/>
            <person name="Yuan J."/>
            <person name="Sun Y."/>
            <person name="Gao Y."/>
            <person name="Zhang L."/>
            <person name="Li S."/>
            <person name="Dai H."/>
            <person name="Hamel J.F."/>
            <person name="Liu C."/>
            <person name="Yu Y."/>
            <person name="Liu S."/>
            <person name="Lin W."/>
            <person name="Guo K."/>
            <person name="Jin S."/>
            <person name="Xu P."/>
            <person name="Storey K.B."/>
            <person name="Huan P."/>
            <person name="Zhang T."/>
            <person name="Zhou Y."/>
            <person name="Zhang J."/>
            <person name="Lin C."/>
            <person name="Li X."/>
            <person name="Xing L."/>
            <person name="Huo D."/>
            <person name="Sun M."/>
            <person name="Wang L."/>
            <person name="Mercier A."/>
            <person name="Li F."/>
            <person name="Yang H."/>
            <person name="Xiang J."/>
        </authorList>
    </citation>
    <scope>NUCLEOTIDE SEQUENCE [LARGE SCALE GENOMIC DNA]</scope>
    <source>
        <strain evidence="8">Shaxun</strain>
        <tissue evidence="8">Muscle</tissue>
    </source>
</reference>
<organism evidence="8 9">
    <name type="scientific">Stichopus japonicus</name>
    <name type="common">Sea cucumber</name>
    <dbReference type="NCBI Taxonomy" id="307972"/>
    <lineage>
        <taxon>Eukaryota</taxon>
        <taxon>Metazoa</taxon>
        <taxon>Echinodermata</taxon>
        <taxon>Eleutherozoa</taxon>
        <taxon>Echinozoa</taxon>
        <taxon>Holothuroidea</taxon>
        <taxon>Aspidochirotacea</taxon>
        <taxon>Aspidochirotida</taxon>
        <taxon>Stichopodidae</taxon>
        <taxon>Apostichopus</taxon>
    </lineage>
</organism>
<feature type="compositionally biased region" description="Basic and acidic residues" evidence="7">
    <location>
        <begin position="1160"/>
        <end position="1169"/>
    </location>
</feature>
<feature type="compositionally biased region" description="Basic and acidic residues" evidence="7">
    <location>
        <begin position="1705"/>
        <end position="1715"/>
    </location>
</feature>
<feature type="compositionally biased region" description="Basic and acidic residues" evidence="7">
    <location>
        <begin position="1722"/>
        <end position="1739"/>
    </location>
</feature>
<dbReference type="InterPro" id="IPR052435">
    <property type="entry name" value="YY1-Transcr_Regul"/>
</dbReference>
<dbReference type="Pfam" id="PF02671">
    <property type="entry name" value="PAH"/>
    <property type="match status" value="1"/>
</dbReference>
<feature type="region of interest" description="Disordered" evidence="7">
    <location>
        <begin position="1480"/>
        <end position="1512"/>
    </location>
</feature>
<feature type="compositionally biased region" description="Basic and acidic residues" evidence="7">
    <location>
        <begin position="1669"/>
        <end position="1680"/>
    </location>
</feature>
<comment type="caution">
    <text evidence="8">The sequence shown here is derived from an EMBL/GenBank/DDBJ whole genome shotgun (WGS) entry which is preliminary data.</text>
</comment>
<feature type="compositionally biased region" description="Basic residues" evidence="7">
    <location>
        <begin position="976"/>
        <end position="1000"/>
    </location>
</feature>
<evidence type="ECO:0000256" key="5">
    <source>
        <dbReference type="PROSITE-ProRule" id="PRU00810"/>
    </source>
</evidence>
<dbReference type="PANTHER" id="PTHR16088:SF3">
    <property type="entry name" value="GON-4-LIKE PROTEIN"/>
    <property type="match status" value="1"/>
</dbReference>
<keyword evidence="3" id="KW-0804">Transcription</keyword>
<dbReference type="OrthoDB" id="10067378at2759"/>
<protein>
    <submittedName>
        <fullName evidence="8">Putative GON-4-like protein</fullName>
    </submittedName>
</protein>
<keyword evidence="9" id="KW-1185">Reference proteome</keyword>
<feature type="region of interest" description="Disordered" evidence="7">
    <location>
        <begin position="1128"/>
        <end position="1218"/>
    </location>
</feature>
<sequence length="1849" mass="204787">MDQEEQIPAGQLEETSECRDSSDERPTTSQSPQCEVKLSSITKSPGVGTYVKPSTMDQEEQSPAGQLEEISEDRDSNHERPTTSQSPQCEKKLSSIMKSPGVGVLPEGNKKKRKKLLRFQPRKRPRELEGGTDDPEWEQASPEVLEDELHISEDDAVVSDEDLEKKLEENAAKNNLSAVNVKSIIHHVVSNEQVQALFRKGNEGKGIKLDYEPKLTRSKVKKVVEIEDPVPIPLWPISPMKKSKEGPQFTELPFSEDSESDDEDYDPARDELNKTESDYESIASHPSELGSPFPSTPTLPTALQTPTPALSTPEPPASPAVSVQAHEEVTVETSQGVNPPQGDISQPPAVGTVNAEDILAALTGASNQCFTLTQGKPAGTIAHRTRSKFPIEIPLQEIEANFVAPDVSMDMYDKGIEDLIGRSGWLRCFMTMLMLRTNSLTVHLPIALNVSLDVSETSDGNDDDQNDPEFNYLAEQEKMTTDVEEHRCDRAVRVSRKELEELLTEVMAEYGEGVEEPIPVSSQFLEAPKPMKVSPPVKIKQCLKPSMKQRIKKQAKKRAALEMTEQEKDEVTQQLQQYVQLLTQMYLLTRENPSQQATAIQAKSYVNELNHFANVFEESTESLGCGKLTSCFRVFSLQEALNIVNAPFTVTAPANACHGRIPIPVPVKSAEIMSTSRVFMYPELLPITGFPFKQPRKVFFSKAEDNLLVLGLDQFEDFDHPEALVVEHMLPTKTAQQLKHHIKNSTKKGLSNVIYTDLFDLSNYLKSDDYKNLNKLPKLKRTCRFVKRGKEKAPVYQMMSPKPAWLEKFLKQNPQYNSKRSLAPKERLPDMRQLDNKRALMGPATVGATSNFSLVRLGTAAGGFGSGGPFVTHIVPAPGEAVSLDLSQPQSKLGSQINLRTLDKEPKRPRKLKKSTFPVNPTILPKPPMPGCVITVDPTGRTPFITINGTAYSMGFSGVQPTLTSGPVAAPVTKSGGHKSKSKGSQKLSSKKRSPLKRKGISPGKRIGFPVLNSSPKGSSALRQFKLGKGIRNKYAWSNAQKAKVRKGLKFGSGDSKESPMAAGLPDSDGDFVDVDNNMESDDAADKMELGTTGVSRGSPSVCFMSNPLAESTPVIPQQQQGDLEQLPANETSGGEEHAAGNPSNMEETEVDVTGDDEQERGAADEEGGRPMGGKENVPGIEGQELQKRDTGQGGLSKDNIGPEDSKVSGNGVADGLKFGPKRVKRRKLVTKKMRNKMRRDSEIRKKLTDPQLMETDEQKEGREIAFSKMFLTNAKRIFHATPEKYLKLLHYFQDFTADSKQGLVDLCEKVFTLLEDHPKLILQFTAFLPLSTARELKRLQESLEFVKVRLFLRQVEVYFSKQQTHYHKIINTILEWDEDKLVNAGMLKKNILPLLKGQPQLLQSFLSLFTEEEVKEPGNSRFEVLQLDSKDKQYDSYEEIELTDSEDEQDDPGRIQPLLKSRRLVTEVEDVDPYAKPRINFRRRATASPKGRESDAEESPGEGKKEAAVSSTAVTHLSQMCDNLADYLNENAAATEDEDIEVETELETEVETELDDEAEGDGEGDTEDQEVTSDHLGSGESMDEGEPSPKGQRQDARKSLNSQSCPGSPRARLEGDHHGDDLSSPIGSGQEDKQSKTGDLSDDVINPLSNGSSESFGGGSNENSQDSEYGHLKASRDGSDGQCLPQASEDEEDKTLTCSPRLPKSSDSESDRTILHPRLPKSSDSESDRTILHPRERIPSPNATETYPLQEQHSSELSVRDDRFNEETRNRRNDLNENERDGTAPLQTSSERSAPRREETIFSNHSNSSKERTRNINMNSAKFDSSSKILSPSPPQREKKGSTCCPRA</sequence>
<feature type="region of interest" description="Disordered" evidence="7">
    <location>
        <begin position="1529"/>
        <end position="1849"/>
    </location>
</feature>
<evidence type="ECO:0000256" key="3">
    <source>
        <dbReference type="ARBA" id="ARBA00023163"/>
    </source>
</evidence>
<evidence type="ECO:0000313" key="8">
    <source>
        <dbReference type="EMBL" id="PIK61606.1"/>
    </source>
</evidence>
<feature type="region of interest" description="Disordered" evidence="7">
    <location>
        <begin position="967"/>
        <end position="1014"/>
    </location>
</feature>
<keyword evidence="4 5" id="KW-0539">Nucleus</keyword>
<evidence type="ECO:0000313" key="9">
    <source>
        <dbReference type="Proteomes" id="UP000230750"/>
    </source>
</evidence>
<keyword evidence="2" id="KW-0805">Transcription regulation</keyword>
<feature type="compositionally biased region" description="Low complexity" evidence="7">
    <location>
        <begin position="296"/>
        <end position="312"/>
    </location>
</feature>
<feature type="compositionally biased region" description="Basic and acidic residues" evidence="7">
    <location>
        <begin position="1612"/>
        <end position="1622"/>
    </location>
</feature>
<feature type="compositionally biased region" description="Basic and acidic residues" evidence="7">
    <location>
        <begin position="266"/>
        <end position="277"/>
    </location>
</feature>
<dbReference type="GO" id="GO:0003712">
    <property type="term" value="F:transcription coregulator activity"/>
    <property type="evidence" value="ECO:0007669"/>
    <property type="project" value="TreeGrafter"/>
</dbReference>
<feature type="coiled-coil region" evidence="6">
    <location>
        <begin position="554"/>
        <end position="581"/>
    </location>
</feature>
<feature type="compositionally biased region" description="Basic and acidic residues" evidence="7">
    <location>
        <begin position="1759"/>
        <end position="1783"/>
    </location>
</feature>